<reference evidence="1" key="1">
    <citation type="submission" date="2018-02" db="EMBL/GenBank/DDBJ databases">
        <title>The genomes of Aspergillus section Nigri reveals drivers in fungal speciation.</title>
        <authorList>
            <consortium name="DOE Joint Genome Institute"/>
            <person name="Vesth T.C."/>
            <person name="Nybo J."/>
            <person name="Theobald S."/>
            <person name="Brandl J."/>
            <person name="Frisvad J.C."/>
            <person name="Nielsen K.F."/>
            <person name="Lyhne E.K."/>
            <person name="Kogle M.E."/>
            <person name="Kuo A."/>
            <person name="Riley R."/>
            <person name="Clum A."/>
            <person name="Nolan M."/>
            <person name="Lipzen A."/>
            <person name="Salamov A."/>
            <person name="Henrissat B."/>
            <person name="Wiebenga A."/>
            <person name="De vries R.P."/>
            <person name="Grigoriev I.V."/>
            <person name="Mortensen U.H."/>
            <person name="Andersen M.R."/>
            <person name="Baker S.E."/>
        </authorList>
    </citation>
    <scope>NUCLEOTIDE SEQUENCE</scope>
    <source>
        <strain evidence="1">CBS 121060</strain>
    </source>
</reference>
<sequence length="591" mass="65781">MAAPAFLFCHVRIFTGRMEISLGSVLVENGIITAVSDQAEMQPPNASTIVLSCSGHTLFPGFIDGHVHAQSVAFEDIQRLLKVHYLRTRSHDEAMEILYPPAGKDSAKTLFLDLMEKSNLTHKGIRRITSCLKFEDTLQFVALPQITKTEDAQASVTSKTSLKKRQTIQSHGGRTDMIEVFKLLVGVKKILEIIVDDLKEPAQSDDCIESILSNRGVEVWNWKKIDICSEVIRCAAPDVTKLHLYWSGKNAVLRGWSEKKGIPQLNNLKQITLHILQKGGSILVALIDDGVDIERDDLLTNNSRMIEGYSFCPQPDNEKRSIPHYISSGGHGTIMASQIHRICPWAELYVLKLHDQWDSERQRRITANSAARAIRQAVKKGVHIISMSWTIVVPPRPLSSDFEDLEAAIGEAQTKGILMFCSASDKGAHQCGTYPSKRIKSIFTIGAATPDGQPNSRVGDIAAVDYLLPGELVEGEQSPDLLDTKVEYFTGSSIATALAAGLAALILYCAQIRMMREEGSEDQHALALEHFNQLKTHDKMRQAFENIGKTNERYLKVWSVFQNQMQDFDSKSAQDKLDMIARLAVTLCTHF</sequence>
<evidence type="ECO:0000313" key="2">
    <source>
        <dbReference type="Proteomes" id="UP000249661"/>
    </source>
</evidence>
<evidence type="ECO:0000313" key="1">
    <source>
        <dbReference type="EMBL" id="RAH64892.1"/>
    </source>
</evidence>
<protein>
    <submittedName>
        <fullName evidence="1">Subtilisin-like protein</fullName>
    </submittedName>
</protein>
<dbReference type="Proteomes" id="UP000249661">
    <property type="component" value="Unassembled WGS sequence"/>
</dbReference>
<organism evidence="1 2">
    <name type="scientific">Aspergillus aculeatinus CBS 121060</name>
    <dbReference type="NCBI Taxonomy" id="1448322"/>
    <lineage>
        <taxon>Eukaryota</taxon>
        <taxon>Fungi</taxon>
        <taxon>Dikarya</taxon>
        <taxon>Ascomycota</taxon>
        <taxon>Pezizomycotina</taxon>
        <taxon>Eurotiomycetes</taxon>
        <taxon>Eurotiomycetidae</taxon>
        <taxon>Eurotiales</taxon>
        <taxon>Aspergillaceae</taxon>
        <taxon>Aspergillus</taxon>
        <taxon>Aspergillus subgen. Circumdati</taxon>
    </lineage>
</organism>
<gene>
    <name evidence="1" type="ORF">BO66DRAFT_423872</name>
</gene>
<dbReference type="EMBL" id="KZ825003">
    <property type="protein sequence ID" value="RAH64892.1"/>
    <property type="molecule type" value="Genomic_DNA"/>
</dbReference>
<proteinExistence type="predicted"/>
<accession>A0ACD1GUL6</accession>
<name>A0ACD1GUL6_9EURO</name>
<keyword evidence="2" id="KW-1185">Reference proteome</keyword>